<feature type="compositionally biased region" description="Pro residues" evidence="1">
    <location>
        <begin position="13"/>
        <end position="22"/>
    </location>
</feature>
<evidence type="ECO:0000256" key="1">
    <source>
        <dbReference type="SAM" id="MobiDB-lite"/>
    </source>
</evidence>
<feature type="compositionally biased region" description="Polar residues" evidence="1">
    <location>
        <begin position="111"/>
        <end position="124"/>
    </location>
</feature>
<feature type="compositionally biased region" description="Polar residues" evidence="1">
    <location>
        <begin position="63"/>
        <end position="79"/>
    </location>
</feature>
<feature type="compositionally biased region" description="Basic and acidic residues" evidence="1">
    <location>
        <begin position="87"/>
        <end position="103"/>
    </location>
</feature>
<protein>
    <submittedName>
        <fullName evidence="2">Uncharacterized protein</fullName>
    </submittedName>
</protein>
<feature type="compositionally biased region" description="Polar residues" evidence="1">
    <location>
        <begin position="248"/>
        <end position="267"/>
    </location>
</feature>
<dbReference type="OrthoDB" id="3358973at2759"/>
<sequence length="299" mass="33231">MTSISSMETVTPHQPPSSPPSPTEEEDLTRLRPWDESSQPDKRRKGKERAVEDSEYADVVEDSASSDTDQPMASGSSYPPTLEDESETKRVEETLRRWEVAERQRRKAARQVTTRETPSNQPPSSLVDGVSRRASLLWTATKSSSKYPPHHHSVLNSQDSIDSVPLETLSPIPDSSPSHSRSPSTENPFETPAEVTSPFADSHQMQEISDVDPQTGKLSDRRHPPPRPLDLPPPRSPPPVDEPPHATRSPQVNLTPSERESTAQQDVPSDGRWWHEWLCGCGEDRGSSTIQGGRTNPFE</sequence>
<keyword evidence="3" id="KW-1185">Reference proteome</keyword>
<accession>A0A284QLQ3</accession>
<dbReference type="EMBL" id="FUEG01000001">
    <property type="protein sequence ID" value="SJK97395.1"/>
    <property type="molecule type" value="Genomic_DNA"/>
</dbReference>
<reference evidence="3" key="1">
    <citation type="journal article" date="2017" name="Nat. Ecol. Evol.">
        <title>Genome expansion and lineage-specific genetic innovations in the forest pathogenic fungi Armillaria.</title>
        <authorList>
            <person name="Sipos G."/>
            <person name="Prasanna A.N."/>
            <person name="Walter M.C."/>
            <person name="O'Connor E."/>
            <person name="Balint B."/>
            <person name="Krizsan K."/>
            <person name="Kiss B."/>
            <person name="Hess J."/>
            <person name="Varga T."/>
            <person name="Slot J."/>
            <person name="Riley R."/>
            <person name="Boka B."/>
            <person name="Rigling D."/>
            <person name="Barry K."/>
            <person name="Lee J."/>
            <person name="Mihaltcheva S."/>
            <person name="LaButti K."/>
            <person name="Lipzen A."/>
            <person name="Waldron R."/>
            <person name="Moloney N.M."/>
            <person name="Sperisen C."/>
            <person name="Kredics L."/>
            <person name="Vagvoelgyi C."/>
            <person name="Patrignani A."/>
            <person name="Fitzpatrick D."/>
            <person name="Nagy I."/>
            <person name="Doyle S."/>
            <person name="Anderson J.B."/>
            <person name="Grigoriev I.V."/>
            <person name="Gueldener U."/>
            <person name="Muensterkoetter M."/>
            <person name="Nagy L.G."/>
        </authorList>
    </citation>
    <scope>NUCLEOTIDE SEQUENCE [LARGE SCALE GENOMIC DNA]</scope>
    <source>
        <strain evidence="3">C18/9</strain>
    </source>
</reference>
<feature type="compositionally biased region" description="Basic and acidic residues" evidence="1">
    <location>
        <begin position="28"/>
        <end position="41"/>
    </location>
</feature>
<feature type="compositionally biased region" description="Polar residues" evidence="1">
    <location>
        <begin position="1"/>
        <end position="12"/>
    </location>
</feature>
<gene>
    <name evidence="2" type="ORF">ARMOST_00647</name>
</gene>
<dbReference type="OMA" id="VRWWHEW"/>
<organism evidence="2 3">
    <name type="scientific">Armillaria ostoyae</name>
    <name type="common">Armillaria root rot fungus</name>
    <dbReference type="NCBI Taxonomy" id="47428"/>
    <lineage>
        <taxon>Eukaryota</taxon>
        <taxon>Fungi</taxon>
        <taxon>Dikarya</taxon>
        <taxon>Basidiomycota</taxon>
        <taxon>Agaricomycotina</taxon>
        <taxon>Agaricomycetes</taxon>
        <taxon>Agaricomycetidae</taxon>
        <taxon>Agaricales</taxon>
        <taxon>Marasmiineae</taxon>
        <taxon>Physalacriaceae</taxon>
        <taxon>Armillaria</taxon>
    </lineage>
</organism>
<proteinExistence type="predicted"/>
<evidence type="ECO:0000313" key="2">
    <source>
        <dbReference type="EMBL" id="SJK97395.1"/>
    </source>
</evidence>
<evidence type="ECO:0000313" key="3">
    <source>
        <dbReference type="Proteomes" id="UP000219338"/>
    </source>
</evidence>
<feature type="compositionally biased region" description="Low complexity" evidence="1">
    <location>
        <begin position="170"/>
        <end position="184"/>
    </location>
</feature>
<name>A0A284QLQ3_ARMOS</name>
<dbReference type="AlphaFoldDB" id="A0A284QLQ3"/>
<feature type="compositionally biased region" description="Pro residues" evidence="1">
    <location>
        <begin position="226"/>
        <end position="241"/>
    </location>
</feature>
<feature type="region of interest" description="Disordered" evidence="1">
    <location>
        <begin position="1"/>
        <end position="272"/>
    </location>
</feature>
<dbReference type="Proteomes" id="UP000219338">
    <property type="component" value="Unassembled WGS sequence"/>
</dbReference>